<evidence type="ECO:0000256" key="6">
    <source>
        <dbReference type="ARBA" id="ARBA00022630"/>
    </source>
</evidence>
<accession>A0A8E0VKC4</accession>
<comment type="caution">
    <text evidence="13">The sequence shown here is derived from an EMBL/GenBank/DDBJ whole genome shotgun (WGS) entry which is preliminary data.</text>
</comment>
<comment type="catalytic activity">
    <reaction evidence="10 11">
        <text>(S)-dihydroorotate + a quinone = orotate + a quinol</text>
        <dbReference type="Rhea" id="RHEA:30187"/>
        <dbReference type="ChEBI" id="CHEBI:24646"/>
        <dbReference type="ChEBI" id="CHEBI:30839"/>
        <dbReference type="ChEBI" id="CHEBI:30864"/>
        <dbReference type="ChEBI" id="CHEBI:132124"/>
        <dbReference type="EC" id="1.3.5.2"/>
    </reaction>
</comment>
<evidence type="ECO:0000313" key="14">
    <source>
        <dbReference type="Proteomes" id="UP000728185"/>
    </source>
</evidence>
<dbReference type="UniPathway" id="UPA00070">
    <property type="reaction ID" value="UER00946"/>
</dbReference>
<feature type="domain" description="Dihydroorotate dehydrogenase catalytic" evidence="12">
    <location>
        <begin position="74"/>
        <end position="379"/>
    </location>
</feature>
<proteinExistence type="inferred from homology"/>
<evidence type="ECO:0000256" key="8">
    <source>
        <dbReference type="ARBA" id="ARBA00023002"/>
    </source>
</evidence>
<evidence type="ECO:0000256" key="3">
    <source>
        <dbReference type="ARBA" id="ARBA00005359"/>
    </source>
</evidence>
<evidence type="ECO:0000313" key="13">
    <source>
        <dbReference type="EMBL" id="KAA0198375.1"/>
    </source>
</evidence>
<dbReference type="GO" id="GO:0106430">
    <property type="term" value="F:dihydroorotate dehydrogenase (quinone) activity"/>
    <property type="evidence" value="ECO:0007669"/>
    <property type="project" value="UniProtKB-EC"/>
</dbReference>
<dbReference type="SUPFAM" id="SSF51395">
    <property type="entry name" value="FMN-linked oxidoreductases"/>
    <property type="match status" value="1"/>
</dbReference>
<dbReference type="PROSITE" id="PS00912">
    <property type="entry name" value="DHODEHASE_2"/>
    <property type="match status" value="1"/>
</dbReference>
<dbReference type="NCBIfam" id="TIGR01036">
    <property type="entry name" value="pyrD_sub2"/>
    <property type="match status" value="1"/>
</dbReference>
<comment type="subcellular location">
    <subcellularLocation>
        <location evidence="1">Membrane</location>
    </subcellularLocation>
    <subcellularLocation>
        <location evidence="11">Mitochondrion inner membrane</location>
        <topology evidence="11">Single-pass membrane protein</topology>
    </subcellularLocation>
</comment>
<evidence type="ECO:0000256" key="10">
    <source>
        <dbReference type="ARBA" id="ARBA00048639"/>
    </source>
</evidence>
<dbReference type="PANTHER" id="PTHR48109:SF4">
    <property type="entry name" value="DIHYDROOROTATE DEHYDROGENASE (QUINONE), MITOCHONDRIAL"/>
    <property type="match status" value="1"/>
</dbReference>
<comment type="cofactor">
    <cofactor evidence="11">
        <name>FMN</name>
        <dbReference type="ChEBI" id="CHEBI:58210"/>
    </cofactor>
    <text evidence="11">Binds 1 FMN per subunit.</text>
</comment>
<protein>
    <recommendedName>
        <fullName evidence="5 11">Dihydroorotate dehydrogenase (quinone), mitochondrial</fullName>
        <shortName evidence="11">DHOdehase</shortName>
        <ecNumber evidence="4 11">1.3.5.2</ecNumber>
    </recommendedName>
</protein>
<dbReference type="NCBIfam" id="NF003652">
    <property type="entry name" value="PRK05286.2-5"/>
    <property type="match status" value="1"/>
</dbReference>
<dbReference type="GO" id="GO:0044205">
    <property type="term" value="P:'de novo' UMP biosynthetic process"/>
    <property type="evidence" value="ECO:0007669"/>
    <property type="project" value="UniProtKB-UniPathway"/>
</dbReference>
<evidence type="ECO:0000256" key="1">
    <source>
        <dbReference type="ARBA" id="ARBA00004370"/>
    </source>
</evidence>
<dbReference type="InterPro" id="IPR005720">
    <property type="entry name" value="Dihydroorotate_DH_cat"/>
</dbReference>
<dbReference type="Gene3D" id="3.20.20.70">
    <property type="entry name" value="Aldolase class I"/>
    <property type="match status" value="1"/>
</dbReference>
<dbReference type="CDD" id="cd04738">
    <property type="entry name" value="DHOD_2_like"/>
    <property type="match status" value="1"/>
</dbReference>
<keyword evidence="11" id="KW-0496">Mitochondrion</keyword>
<sequence length="382" mass="41673">MSSRLRSAISVLGLGLGIFVCKSLYSGNERFYREIFMPMGHAVIRDGEQAHRLAVKAYRFGLIPRKNNDVFPDLQRNVFGLHFDHPVGLAAGFDKDGDAVLSLLKAGFSFVEVGSVTPLPQPGNPRPRIFRWKSQEAVINRCGFNSQGHDAVYEKLKDRPWAGYGIVGVNLGCNKTSADPIEDYVLGVRKFGPIADYLVINVSSPNTPNLRAMQQKDSLSNLLNRVLQERNSLKKKTPILLKISPDETDQVLRDIVDVALHSKTRVDGLIVSNTTLATYEQAAACGAAPILNETTDNRMTVWGGLSGRPLLAKSTNCLKKVVNLTRGQIPIIAVGGVSDPEDAADKLTAGASLIQLYTSMIYQGPPVAHRIAKGLNSQLRNA</sequence>
<evidence type="ECO:0000256" key="4">
    <source>
        <dbReference type="ARBA" id="ARBA00012791"/>
    </source>
</evidence>
<dbReference type="AlphaFoldDB" id="A0A8E0VKC4"/>
<name>A0A8E0VKC4_9TREM</name>
<evidence type="ECO:0000259" key="12">
    <source>
        <dbReference type="Pfam" id="PF01180"/>
    </source>
</evidence>
<keyword evidence="11" id="KW-0999">Mitochondrion inner membrane</keyword>
<dbReference type="InterPro" id="IPR013785">
    <property type="entry name" value="Aldolase_TIM"/>
</dbReference>
<dbReference type="Pfam" id="PF01180">
    <property type="entry name" value="DHO_dh"/>
    <property type="match status" value="1"/>
</dbReference>
<dbReference type="InterPro" id="IPR005719">
    <property type="entry name" value="Dihydroorotate_DH_2"/>
</dbReference>
<dbReference type="PROSITE" id="PS00911">
    <property type="entry name" value="DHODEHASE_1"/>
    <property type="match status" value="1"/>
</dbReference>
<evidence type="ECO:0000256" key="2">
    <source>
        <dbReference type="ARBA" id="ARBA00005161"/>
    </source>
</evidence>
<keyword evidence="7 11" id="KW-0288">FMN</keyword>
<keyword evidence="14" id="KW-1185">Reference proteome</keyword>
<dbReference type="GO" id="GO:0006207">
    <property type="term" value="P:'de novo' pyrimidine nucleobase biosynthetic process"/>
    <property type="evidence" value="ECO:0007669"/>
    <property type="project" value="InterPro"/>
</dbReference>
<dbReference type="PANTHER" id="PTHR48109">
    <property type="entry name" value="DIHYDROOROTATE DEHYDROGENASE (QUINONE), MITOCHONDRIAL-RELATED"/>
    <property type="match status" value="1"/>
</dbReference>
<evidence type="ECO:0000256" key="7">
    <source>
        <dbReference type="ARBA" id="ARBA00022643"/>
    </source>
</evidence>
<dbReference type="NCBIfam" id="NF003645">
    <property type="entry name" value="PRK05286.1-2"/>
    <property type="match status" value="1"/>
</dbReference>
<comment type="similarity">
    <text evidence="3 11">Belongs to the dihydroorotate dehydrogenase family. Type 2 subfamily.</text>
</comment>
<dbReference type="GO" id="GO:0005743">
    <property type="term" value="C:mitochondrial inner membrane"/>
    <property type="evidence" value="ECO:0007669"/>
    <property type="project" value="UniProtKB-SubCell"/>
</dbReference>
<keyword evidence="6 11" id="KW-0285">Flavoprotein</keyword>
<evidence type="ECO:0000256" key="5">
    <source>
        <dbReference type="ARBA" id="ARBA00017599"/>
    </source>
</evidence>
<evidence type="ECO:0000256" key="9">
    <source>
        <dbReference type="ARBA" id="ARBA00023136"/>
    </source>
</evidence>
<reference evidence="13" key="1">
    <citation type="submission" date="2019-05" db="EMBL/GenBank/DDBJ databases">
        <title>Annotation for the trematode Fasciolopsis buski.</title>
        <authorList>
            <person name="Choi Y.-J."/>
        </authorList>
    </citation>
    <scope>NUCLEOTIDE SEQUENCE</scope>
    <source>
        <strain evidence="13">HT</strain>
        <tissue evidence="13">Whole worm</tissue>
    </source>
</reference>
<dbReference type="EC" id="1.3.5.2" evidence="4 11"/>
<dbReference type="EMBL" id="LUCM01001787">
    <property type="protein sequence ID" value="KAA0198375.1"/>
    <property type="molecule type" value="Genomic_DNA"/>
</dbReference>
<dbReference type="OrthoDB" id="14784at2759"/>
<dbReference type="Proteomes" id="UP000728185">
    <property type="component" value="Unassembled WGS sequence"/>
</dbReference>
<organism evidence="13 14">
    <name type="scientific">Fasciolopsis buskii</name>
    <dbReference type="NCBI Taxonomy" id="27845"/>
    <lineage>
        <taxon>Eukaryota</taxon>
        <taxon>Metazoa</taxon>
        <taxon>Spiralia</taxon>
        <taxon>Lophotrochozoa</taxon>
        <taxon>Platyhelminthes</taxon>
        <taxon>Trematoda</taxon>
        <taxon>Digenea</taxon>
        <taxon>Plagiorchiida</taxon>
        <taxon>Echinostomata</taxon>
        <taxon>Echinostomatoidea</taxon>
        <taxon>Fasciolidae</taxon>
        <taxon>Fasciolopsis</taxon>
    </lineage>
</organism>
<keyword evidence="9" id="KW-0472">Membrane</keyword>
<keyword evidence="8 11" id="KW-0560">Oxidoreductase</keyword>
<evidence type="ECO:0000256" key="11">
    <source>
        <dbReference type="RuleBase" id="RU361255"/>
    </source>
</evidence>
<comment type="pathway">
    <text evidence="2 11">Pyrimidine metabolism; UMP biosynthesis via de novo pathway; orotate from (S)-dihydroorotate (quinone route): step 1/1.</text>
</comment>
<gene>
    <name evidence="13" type="ORF">FBUS_04984</name>
</gene>
<dbReference type="InterPro" id="IPR001295">
    <property type="entry name" value="Dihydroorotate_DH_CS"/>
</dbReference>
<dbReference type="InterPro" id="IPR050074">
    <property type="entry name" value="DHO_dehydrogenase"/>
</dbReference>